<evidence type="ECO:0000313" key="3">
    <source>
        <dbReference type="EMBL" id="WEW60923.1"/>
    </source>
</evidence>
<feature type="compositionally biased region" description="Polar residues" evidence="2">
    <location>
        <begin position="1"/>
        <end position="17"/>
    </location>
</feature>
<evidence type="ECO:0000256" key="2">
    <source>
        <dbReference type="SAM" id="MobiDB-lite"/>
    </source>
</evidence>
<protein>
    <submittedName>
        <fullName evidence="3">Uncharacterized protein</fullName>
    </submittedName>
</protein>
<gene>
    <name evidence="3" type="ORF">PRK78_006411</name>
</gene>
<feature type="region of interest" description="Disordered" evidence="2">
    <location>
        <begin position="82"/>
        <end position="101"/>
    </location>
</feature>
<dbReference type="AlphaFoldDB" id="A0AAF0DMF5"/>
<feature type="region of interest" description="Disordered" evidence="2">
    <location>
        <begin position="196"/>
        <end position="287"/>
    </location>
</feature>
<feature type="compositionally biased region" description="Polar residues" evidence="2">
    <location>
        <begin position="784"/>
        <end position="799"/>
    </location>
</feature>
<accession>A0AAF0DMF5</accession>
<keyword evidence="4" id="KW-1185">Reference proteome</keyword>
<feature type="coiled-coil region" evidence="1">
    <location>
        <begin position="411"/>
        <end position="438"/>
    </location>
</feature>
<feature type="compositionally biased region" description="Polar residues" evidence="2">
    <location>
        <begin position="119"/>
        <end position="130"/>
    </location>
</feature>
<feature type="compositionally biased region" description="Polar residues" evidence="2">
    <location>
        <begin position="678"/>
        <end position="711"/>
    </location>
</feature>
<feature type="compositionally biased region" description="Polar residues" evidence="2">
    <location>
        <begin position="225"/>
        <end position="243"/>
    </location>
</feature>
<feature type="region of interest" description="Disordered" evidence="2">
    <location>
        <begin position="729"/>
        <end position="895"/>
    </location>
</feature>
<name>A0AAF0DMF5_9EURO</name>
<evidence type="ECO:0000313" key="4">
    <source>
        <dbReference type="Proteomes" id="UP001219355"/>
    </source>
</evidence>
<keyword evidence="1" id="KW-0175">Coiled coil</keyword>
<feature type="compositionally biased region" description="Basic and acidic residues" evidence="2">
    <location>
        <begin position="203"/>
        <end position="224"/>
    </location>
</feature>
<feature type="region of interest" description="Disordered" evidence="2">
    <location>
        <begin position="117"/>
        <end position="152"/>
    </location>
</feature>
<feature type="compositionally biased region" description="Polar residues" evidence="2">
    <location>
        <begin position="38"/>
        <end position="51"/>
    </location>
</feature>
<organism evidence="3 4">
    <name type="scientific">Emydomyces testavorans</name>
    <dbReference type="NCBI Taxonomy" id="2070801"/>
    <lineage>
        <taxon>Eukaryota</taxon>
        <taxon>Fungi</taxon>
        <taxon>Dikarya</taxon>
        <taxon>Ascomycota</taxon>
        <taxon>Pezizomycotina</taxon>
        <taxon>Eurotiomycetes</taxon>
        <taxon>Eurotiomycetidae</taxon>
        <taxon>Onygenales</taxon>
        <taxon>Nannizziopsiaceae</taxon>
        <taxon>Emydomyces</taxon>
    </lineage>
</organism>
<sequence>MAPKGQGTSRLKNQGNPLKTERECSASTEAANHADMLCQTSKNAGSPIQSLRSKKSARMGLRQQVESRRYDITTLLNIGRQLESGKPPQAPNLDRIGCYGPKRNTSVGSRVLREKSMNHQRNCSTVSMSTDDGRESCRHPRRQPINAPQGTLAQSHAGFARFLKEHSSPKHHRVTAGGRIVPMVFQSPAPEFKLPVSAAETSRCAKDEKLSKQQEEKQPTDSETKPSSGNGLQRKPPSTSNSRAIPIKAPPPDSEQSRAASSPKTVSGVDGPTANQKVPRTSAPRVANQQIKIQPGRNAGQPAKLGPISFDGISIPHTFPAQSKENEQFEMFSLNSHLYPSQAIGPQLLSENMQQPVQLQYPSQIGNVFGMYTIGSTFPIAPSQSIPVNNKLVVNPYIGYSANHALPGSLYDSANGLLESAIQEYDNISNQLSNLDRYLALHTWDIDPATKKLLVEQRIELVRKLDSARVYKEHVEALLQPSKSEGPLGVSQISDQSLIANSNQGAQFPPPGMYGTLQSANNNSGFLPAGGYLHTGLNSTTGIAPPASLFSSDSLGSMLPGRPMATTTYAHAQLDTLNAGYENLQAVTGPNQAITAAQNWSINTDFGINNYLNFQNCVPRTVPTDAGKLKSEKHHVYEASTTTLPDFDMIYHKIEEAAKRKEPLEHYFRELARATASMNSMGTTHRTGQTQQSRDSSWASHWTGNYGGQDSTETKLGLRVLADKNLQVPEPQYSSGCNNKAGGSVATPQSKATIEGQQSKQSLSSLPGRQERGCTCARKREQLGNDSGSSGAGYQQSTALAEPSPGTHTLMPKSSRQPERSSDLRDTGAANPASTKTLGLLSSFDGTGESAGHISKPTTATTKVSPDATLMNGSNSTEITTGKRRSWFQRQTRKEPNPMDVRTFFHLLREEDREAIRKLEIDNPPF</sequence>
<reference evidence="3" key="1">
    <citation type="submission" date="2023-03" db="EMBL/GenBank/DDBJ databases">
        <title>Emydomyces testavorans Genome Sequence.</title>
        <authorList>
            <person name="Hoyer L."/>
        </authorList>
    </citation>
    <scope>NUCLEOTIDE SEQUENCE</scope>
    <source>
        <strain evidence="3">16-2883</strain>
    </source>
</reference>
<dbReference type="Proteomes" id="UP001219355">
    <property type="component" value="Chromosome 4"/>
</dbReference>
<dbReference type="EMBL" id="CP120630">
    <property type="protein sequence ID" value="WEW60923.1"/>
    <property type="molecule type" value="Genomic_DNA"/>
</dbReference>
<feature type="region of interest" description="Disordered" evidence="2">
    <location>
        <begin position="1"/>
        <end position="62"/>
    </location>
</feature>
<feature type="compositionally biased region" description="Basic and acidic residues" evidence="2">
    <location>
        <begin position="816"/>
        <end position="826"/>
    </location>
</feature>
<feature type="region of interest" description="Disordered" evidence="2">
    <location>
        <begin position="678"/>
        <end position="712"/>
    </location>
</feature>
<feature type="compositionally biased region" description="Polar residues" evidence="2">
    <location>
        <begin position="746"/>
        <end position="767"/>
    </location>
</feature>
<evidence type="ECO:0000256" key="1">
    <source>
        <dbReference type="SAM" id="Coils"/>
    </source>
</evidence>
<proteinExistence type="predicted"/>
<feature type="compositionally biased region" description="Polar residues" evidence="2">
    <location>
        <begin position="871"/>
        <end position="880"/>
    </location>
</feature>